<name>A0ABQ5GWC2_9ASTR</name>
<dbReference type="PANTHER" id="PTHR34072">
    <property type="entry name" value="ENZYMATIC POLYPROTEIN-RELATED"/>
    <property type="match status" value="1"/>
</dbReference>
<dbReference type="InterPro" id="IPR043502">
    <property type="entry name" value="DNA/RNA_pol_sf"/>
</dbReference>
<reference evidence="2" key="2">
    <citation type="submission" date="2022-01" db="EMBL/GenBank/DDBJ databases">
        <authorList>
            <person name="Yamashiro T."/>
            <person name="Shiraishi A."/>
            <person name="Satake H."/>
            <person name="Nakayama K."/>
        </authorList>
    </citation>
    <scope>NUCLEOTIDE SEQUENCE</scope>
</reference>
<dbReference type="Pfam" id="PF17919">
    <property type="entry name" value="RT_RNaseH_2"/>
    <property type="match status" value="1"/>
</dbReference>
<protein>
    <submittedName>
        <fullName evidence="2">Reverse transcriptase domain-containing protein</fullName>
    </submittedName>
</protein>
<dbReference type="Proteomes" id="UP001151760">
    <property type="component" value="Unassembled WGS sequence"/>
</dbReference>
<comment type="caution">
    <text evidence="2">The sequence shown here is derived from an EMBL/GenBank/DDBJ whole genome shotgun (WGS) entry which is preliminary data.</text>
</comment>
<dbReference type="SUPFAM" id="SSF53098">
    <property type="entry name" value="Ribonuclease H-like"/>
    <property type="match status" value="1"/>
</dbReference>
<dbReference type="GO" id="GO:0003964">
    <property type="term" value="F:RNA-directed DNA polymerase activity"/>
    <property type="evidence" value="ECO:0007669"/>
    <property type="project" value="UniProtKB-KW"/>
</dbReference>
<organism evidence="2 3">
    <name type="scientific">Tanacetum coccineum</name>
    <dbReference type="NCBI Taxonomy" id="301880"/>
    <lineage>
        <taxon>Eukaryota</taxon>
        <taxon>Viridiplantae</taxon>
        <taxon>Streptophyta</taxon>
        <taxon>Embryophyta</taxon>
        <taxon>Tracheophyta</taxon>
        <taxon>Spermatophyta</taxon>
        <taxon>Magnoliopsida</taxon>
        <taxon>eudicotyledons</taxon>
        <taxon>Gunneridae</taxon>
        <taxon>Pentapetalae</taxon>
        <taxon>asterids</taxon>
        <taxon>campanulids</taxon>
        <taxon>Asterales</taxon>
        <taxon>Asteraceae</taxon>
        <taxon>Asteroideae</taxon>
        <taxon>Anthemideae</taxon>
        <taxon>Anthemidinae</taxon>
        <taxon>Tanacetum</taxon>
    </lineage>
</organism>
<dbReference type="CDD" id="cd09274">
    <property type="entry name" value="RNase_HI_RT_Ty3"/>
    <property type="match status" value="1"/>
</dbReference>
<dbReference type="Gene3D" id="3.10.20.370">
    <property type="match status" value="1"/>
</dbReference>
<dbReference type="EMBL" id="BQNB010018866">
    <property type="protein sequence ID" value="GJT79088.1"/>
    <property type="molecule type" value="Genomic_DNA"/>
</dbReference>
<keyword evidence="3" id="KW-1185">Reference proteome</keyword>
<dbReference type="PROSITE" id="PS50994">
    <property type="entry name" value="INTEGRASE"/>
    <property type="match status" value="1"/>
</dbReference>
<keyword evidence="2" id="KW-0808">Transferase</keyword>
<keyword evidence="2" id="KW-0548">Nucleotidyltransferase</keyword>
<evidence type="ECO:0000259" key="1">
    <source>
        <dbReference type="PROSITE" id="PS50994"/>
    </source>
</evidence>
<proteinExistence type="predicted"/>
<reference evidence="2" key="1">
    <citation type="journal article" date="2022" name="Int. J. Mol. Sci.">
        <title>Draft Genome of Tanacetum Coccineum: Genomic Comparison of Closely Related Tanacetum-Family Plants.</title>
        <authorList>
            <person name="Yamashiro T."/>
            <person name="Shiraishi A."/>
            <person name="Nakayama K."/>
            <person name="Satake H."/>
        </authorList>
    </citation>
    <scope>NUCLEOTIDE SEQUENCE</scope>
</reference>
<gene>
    <name evidence="2" type="ORF">Tco_1045813</name>
</gene>
<sequence>MTQLLIKDAKFNFSNECMQAFNILKNKLTSAPVPDWNLDFELMCDASDYVVGAVLGQRIDKKFSPIYYASKTMNDVQEHYTTTEKELLDAKPSLIRWVLFLQEFTIEIKDKKGTENLVADHLSRLENPDLETLNEDAIRDSFPDEHLMAVQIWDDPYLFKSCPDGIIRRCVFGKELQEILEHGHTGPTRGHYGADITARKVFESRFYWRTIFRDVTRFEVPKALISDRGTHFCNSLLEKTLKKYGVTHRLATPYHPQTSGQIENTNRAIKRILERTVNGNRKEWADKLDDALWAFRTAYKSPIRSTSFRIVYGKTCHLLIEMEHKAYWALKNINLDLDTAGKHRTKRCHGAKIMDKEFHERDEVLVFNSRLKLFLGKLKSKLYGPYTISKVFPYGTVEVCGSRYKEVEFEVSSTRFHVVERFCVGVTTLVTP</sequence>
<dbReference type="Gene3D" id="3.30.420.10">
    <property type="entry name" value="Ribonuclease H-like superfamily/Ribonuclease H"/>
    <property type="match status" value="1"/>
</dbReference>
<keyword evidence="2" id="KW-0695">RNA-directed DNA polymerase</keyword>
<evidence type="ECO:0000313" key="3">
    <source>
        <dbReference type="Proteomes" id="UP001151760"/>
    </source>
</evidence>
<dbReference type="InterPro" id="IPR001584">
    <property type="entry name" value="Integrase_cat-core"/>
</dbReference>
<dbReference type="InterPro" id="IPR041577">
    <property type="entry name" value="RT_RNaseH_2"/>
</dbReference>
<dbReference type="PANTHER" id="PTHR34072:SF44">
    <property type="entry name" value="RNA-DIRECTED DNA POLYMERASE"/>
    <property type="match status" value="1"/>
</dbReference>
<accession>A0ABQ5GWC2</accession>
<dbReference type="InterPro" id="IPR036397">
    <property type="entry name" value="RNaseH_sf"/>
</dbReference>
<dbReference type="InterPro" id="IPR012337">
    <property type="entry name" value="RNaseH-like_sf"/>
</dbReference>
<evidence type="ECO:0000313" key="2">
    <source>
        <dbReference type="EMBL" id="GJT79088.1"/>
    </source>
</evidence>
<dbReference type="SUPFAM" id="SSF56672">
    <property type="entry name" value="DNA/RNA polymerases"/>
    <property type="match status" value="1"/>
</dbReference>
<feature type="domain" description="Integrase catalytic" evidence="1">
    <location>
        <begin position="139"/>
        <end position="324"/>
    </location>
</feature>